<protein>
    <submittedName>
        <fullName evidence="2">Histidinol-phosphate aminotransferase</fullName>
        <ecNumber evidence="2">2.6.1.9</ecNumber>
    </submittedName>
</protein>
<keyword evidence="1" id="KW-0812">Transmembrane</keyword>
<dbReference type="Proteomes" id="UP000005713">
    <property type="component" value="Unassembled WGS sequence"/>
</dbReference>
<gene>
    <name evidence="2" type="ORF">SSE37_22567</name>
</gene>
<keyword evidence="2" id="KW-0032">Aminotransferase</keyword>
<feature type="transmembrane region" description="Helical" evidence="1">
    <location>
        <begin position="20"/>
        <end position="51"/>
    </location>
</feature>
<keyword evidence="3" id="KW-1185">Reference proteome</keyword>
<evidence type="ECO:0000313" key="3">
    <source>
        <dbReference type="Proteomes" id="UP000005713"/>
    </source>
</evidence>
<dbReference type="OrthoDB" id="7875256at2"/>
<dbReference type="RefSeq" id="WP_005863755.1">
    <property type="nucleotide sequence ID" value="NZ_AAYA01000022.1"/>
</dbReference>
<evidence type="ECO:0000256" key="1">
    <source>
        <dbReference type="SAM" id="Phobius"/>
    </source>
</evidence>
<dbReference type="eggNOG" id="ENOG5033DUP">
    <property type="taxonomic scope" value="Bacteria"/>
</dbReference>
<sequence>MQNHHPQPVEDYMTANMILLFVNLLWIFTAIWYVWGLAPLILIAALLNHLITRLDHARRRRDAGVEPTSGNTDKA</sequence>
<dbReference type="EC" id="2.6.1.9" evidence="2"/>
<keyword evidence="1" id="KW-1133">Transmembrane helix</keyword>
<proteinExistence type="predicted"/>
<name>A3KAJ6_SAGS3</name>
<dbReference type="GO" id="GO:0004400">
    <property type="term" value="F:histidinol-phosphate transaminase activity"/>
    <property type="evidence" value="ECO:0007669"/>
    <property type="project" value="UniProtKB-EC"/>
</dbReference>
<comment type="caution">
    <text evidence="2">The sequence shown here is derived from an EMBL/GenBank/DDBJ whole genome shotgun (WGS) entry which is preliminary data.</text>
</comment>
<evidence type="ECO:0000313" key="2">
    <source>
        <dbReference type="EMBL" id="EBA05855.1"/>
    </source>
</evidence>
<organism evidence="2 3">
    <name type="scientific">Sagittula stellata (strain ATCC 700073 / DSM 11524 / E-37)</name>
    <dbReference type="NCBI Taxonomy" id="388399"/>
    <lineage>
        <taxon>Bacteria</taxon>
        <taxon>Pseudomonadati</taxon>
        <taxon>Pseudomonadota</taxon>
        <taxon>Alphaproteobacteria</taxon>
        <taxon>Rhodobacterales</taxon>
        <taxon>Roseobacteraceae</taxon>
        <taxon>Sagittula</taxon>
    </lineage>
</organism>
<dbReference type="EMBL" id="AAYA01000022">
    <property type="protein sequence ID" value="EBA05855.1"/>
    <property type="molecule type" value="Genomic_DNA"/>
</dbReference>
<keyword evidence="2" id="KW-0808">Transferase</keyword>
<accession>A3KAJ6</accession>
<keyword evidence="1" id="KW-0472">Membrane</keyword>
<reference evidence="2 3" key="1">
    <citation type="submission" date="2006-06" db="EMBL/GenBank/DDBJ databases">
        <authorList>
            <person name="Moran M.A."/>
            <person name="Ferriera S."/>
            <person name="Johnson J."/>
            <person name="Kravitz S."/>
            <person name="Beeson K."/>
            <person name="Sutton G."/>
            <person name="Rogers Y.-H."/>
            <person name="Friedman R."/>
            <person name="Frazier M."/>
            <person name="Venter J.C."/>
        </authorList>
    </citation>
    <scope>NUCLEOTIDE SEQUENCE [LARGE SCALE GENOMIC DNA]</scope>
    <source>
        <strain evidence="2 3">E-37</strain>
    </source>
</reference>
<dbReference type="AlphaFoldDB" id="A3KAJ6"/>